<accession>A0A834A2T1</accession>
<sequence length="139" mass="15441">MCEGASGREPRLKWGTEQSRCPSERWGGILQPVQGPHRTEWRRTAVFCLCLTVRAGASTLLPWAPPLLRPSVSGWNPHHRPSASPALNSATSPPGFPAGTLQMARLLNLHQHGSQCLVLFLYNIHAIYLLYNICLLCYI</sequence>
<dbReference type="AlphaFoldDB" id="A0A834A2T1"/>
<feature type="transmembrane region" description="Helical" evidence="1">
    <location>
        <begin position="117"/>
        <end position="138"/>
    </location>
</feature>
<protein>
    <submittedName>
        <fullName evidence="2">Uncharacterized protein</fullName>
    </submittedName>
</protein>
<proteinExistence type="predicted"/>
<organism evidence="2 3">
    <name type="scientific">Phyllostomus discolor</name>
    <name type="common">pale spear-nosed bat</name>
    <dbReference type="NCBI Taxonomy" id="89673"/>
    <lineage>
        <taxon>Eukaryota</taxon>
        <taxon>Metazoa</taxon>
        <taxon>Chordata</taxon>
        <taxon>Craniata</taxon>
        <taxon>Vertebrata</taxon>
        <taxon>Euteleostomi</taxon>
        <taxon>Mammalia</taxon>
        <taxon>Eutheria</taxon>
        <taxon>Laurasiatheria</taxon>
        <taxon>Chiroptera</taxon>
        <taxon>Yangochiroptera</taxon>
        <taxon>Phyllostomidae</taxon>
        <taxon>Phyllostominae</taxon>
        <taxon>Phyllostomus</taxon>
    </lineage>
</organism>
<comment type="caution">
    <text evidence="2">The sequence shown here is derived from an EMBL/GenBank/DDBJ whole genome shotgun (WGS) entry which is preliminary data.</text>
</comment>
<evidence type="ECO:0000313" key="2">
    <source>
        <dbReference type="EMBL" id="KAF6104454.1"/>
    </source>
</evidence>
<dbReference type="EMBL" id="JABVXQ010000006">
    <property type="protein sequence ID" value="KAF6104454.1"/>
    <property type="molecule type" value="Genomic_DNA"/>
</dbReference>
<name>A0A834A2T1_9CHIR</name>
<keyword evidence="1" id="KW-0812">Transmembrane</keyword>
<reference evidence="2 3" key="1">
    <citation type="journal article" date="2020" name="Nature">
        <title>Six reference-quality genomes reveal evolution of bat adaptations.</title>
        <authorList>
            <person name="Jebb D."/>
            <person name="Huang Z."/>
            <person name="Pippel M."/>
            <person name="Hughes G.M."/>
            <person name="Lavrichenko K."/>
            <person name="Devanna P."/>
            <person name="Winkler S."/>
            <person name="Jermiin L.S."/>
            <person name="Skirmuntt E.C."/>
            <person name="Katzourakis A."/>
            <person name="Burkitt-Gray L."/>
            <person name="Ray D.A."/>
            <person name="Sullivan K.A.M."/>
            <person name="Roscito J.G."/>
            <person name="Kirilenko B.M."/>
            <person name="Davalos L.M."/>
            <person name="Corthals A.P."/>
            <person name="Power M.L."/>
            <person name="Jones G."/>
            <person name="Ransome R.D."/>
            <person name="Dechmann D.K.N."/>
            <person name="Locatelli A.G."/>
            <person name="Puechmaille S.J."/>
            <person name="Fedrigo O."/>
            <person name="Jarvis E.D."/>
            <person name="Hiller M."/>
            <person name="Vernes S.C."/>
            <person name="Myers E.W."/>
            <person name="Teeling E.C."/>
        </authorList>
    </citation>
    <scope>NUCLEOTIDE SEQUENCE [LARGE SCALE GENOMIC DNA]</scope>
    <source>
        <strain evidence="2">Bat1K_MPI-CBG_1</strain>
    </source>
</reference>
<keyword evidence="1" id="KW-0472">Membrane</keyword>
<dbReference type="Proteomes" id="UP000664940">
    <property type="component" value="Unassembled WGS sequence"/>
</dbReference>
<keyword evidence="1" id="KW-1133">Transmembrane helix</keyword>
<evidence type="ECO:0000313" key="3">
    <source>
        <dbReference type="Proteomes" id="UP000664940"/>
    </source>
</evidence>
<evidence type="ECO:0000256" key="1">
    <source>
        <dbReference type="SAM" id="Phobius"/>
    </source>
</evidence>
<gene>
    <name evidence="2" type="ORF">HJG60_011384</name>
</gene>